<dbReference type="InterPro" id="IPR011059">
    <property type="entry name" value="Metal-dep_hydrolase_composite"/>
</dbReference>
<dbReference type="EMBL" id="CAJNOJ010000395">
    <property type="protein sequence ID" value="CAF1431827.1"/>
    <property type="molecule type" value="Genomic_DNA"/>
</dbReference>
<accession>A0A815N498</accession>
<dbReference type="InterPro" id="IPR033932">
    <property type="entry name" value="YtcJ-like"/>
</dbReference>
<proteinExistence type="predicted"/>
<dbReference type="AlphaFoldDB" id="A0A815N498"/>
<protein>
    <recommendedName>
        <fullName evidence="1">Amidohydrolase 3 domain-containing protein</fullName>
    </recommendedName>
</protein>
<evidence type="ECO:0000259" key="1">
    <source>
        <dbReference type="Pfam" id="PF07969"/>
    </source>
</evidence>
<dbReference type="Proteomes" id="UP000663852">
    <property type="component" value="Unassembled WGS sequence"/>
</dbReference>
<name>A0A815N498_ADIRI</name>
<dbReference type="InterPro" id="IPR032466">
    <property type="entry name" value="Metal_Hydrolase"/>
</dbReference>
<dbReference type="Gene3D" id="3.10.310.70">
    <property type="match status" value="1"/>
</dbReference>
<dbReference type="PANTHER" id="PTHR22642:SF2">
    <property type="entry name" value="PROTEIN LONG AFTER FAR-RED 3"/>
    <property type="match status" value="1"/>
</dbReference>
<dbReference type="SUPFAM" id="SSF51556">
    <property type="entry name" value="Metallo-dependent hydrolases"/>
    <property type="match status" value="1"/>
</dbReference>
<dbReference type="InterPro" id="IPR013108">
    <property type="entry name" value="Amidohydro_3"/>
</dbReference>
<sequence>MNSRLVIHRFNRCLRSAFSTNRKSRVAPTMALLNGNIWTGNKEYPHAQAIACVDDMITHVGSNSDVLSLLDTHKDSQTHILDAQGKFVIPGFIDSHIHFIMGGQRLSSVQLSDAQTRNEFIQRIKDFAAVQPRGKWILGGDWDHTLWPQEERELPTRAWIDQVTPDNPVWINRKEGHMFLANTLALQQAGYADFSTIPDVEGGTVVRDGNGQPTGLFKDNAMNIVYPHVPQATQDEDDQAIEAATQYCFENGVTSIHHLTEPPSRNRAGVGDDISTFESAHKRGRLKIRAYVAAPIENWEILRNRLALPGAWRGDKMLRLGAIKGYVDGSLGSHTAWFFDPYVDTPNYAGEMVNSENDLYRWIKGIDTAGMQVFIHAIGDRANHTALNIYERVQRENGRKDRRWRIEHAQHVASADFHRFRELGVIASVQPYHAIDDGRWAESILGTQRCKNAYAFRSFQNAGVRMAFGSDWFVAPPVPLLGIHAAVVRQTLSTGNDTKLNNVFVPEQCVSVQQALYSYTLGAAYSVHEECIKGSIAVGKLADFAILDHDLFMVRKEFIEHVKVEKTVLGGKLVYEGQPHQRVVHCGIGTCYTCS</sequence>
<dbReference type="PANTHER" id="PTHR22642">
    <property type="entry name" value="IMIDAZOLONEPROPIONASE"/>
    <property type="match status" value="1"/>
</dbReference>
<comment type="caution">
    <text evidence="2">The sequence shown here is derived from an EMBL/GenBank/DDBJ whole genome shotgun (WGS) entry which is preliminary data.</text>
</comment>
<evidence type="ECO:0000313" key="2">
    <source>
        <dbReference type="EMBL" id="CAF1431827.1"/>
    </source>
</evidence>
<dbReference type="CDD" id="cd01300">
    <property type="entry name" value="YtcJ_like"/>
    <property type="match status" value="1"/>
</dbReference>
<dbReference type="Gene3D" id="3.20.20.140">
    <property type="entry name" value="Metal-dependent hydrolases"/>
    <property type="match status" value="1"/>
</dbReference>
<gene>
    <name evidence="2" type="ORF">EDS130_LOCUS38257</name>
</gene>
<dbReference type="GO" id="GO:0016810">
    <property type="term" value="F:hydrolase activity, acting on carbon-nitrogen (but not peptide) bonds"/>
    <property type="evidence" value="ECO:0007669"/>
    <property type="project" value="InterPro"/>
</dbReference>
<dbReference type="OrthoDB" id="3501663at2759"/>
<organism evidence="2 3">
    <name type="scientific">Adineta ricciae</name>
    <name type="common">Rotifer</name>
    <dbReference type="NCBI Taxonomy" id="249248"/>
    <lineage>
        <taxon>Eukaryota</taxon>
        <taxon>Metazoa</taxon>
        <taxon>Spiralia</taxon>
        <taxon>Gnathifera</taxon>
        <taxon>Rotifera</taxon>
        <taxon>Eurotatoria</taxon>
        <taxon>Bdelloidea</taxon>
        <taxon>Adinetida</taxon>
        <taxon>Adinetidae</taxon>
        <taxon>Adineta</taxon>
    </lineage>
</organism>
<dbReference type="Gene3D" id="2.30.40.10">
    <property type="entry name" value="Urease, subunit C, domain 1"/>
    <property type="match status" value="1"/>
</dbReference>
<dbReference type="SUPFAM" id="SSF51338">
    <property type="entry name" value="Composite domain of metallo-dependent hydrolases"/>
    <property type="match status" value="1"/>
</dbReference>
<reference evidence="2" key="1">
    <citation type="submission" date="2021-02" db="EMBL/GenBank/DDBJ databases">
        <authorList>
            <person name="Nowell W R."/>
        </authorList>
    </citation>
    <scope>NUCLEOTIDE SEQUENCE</scope>
</reference>
<feature type="domain" description="Amidohydrolase 3" evidence="1">
    <location>
        <begin position="80"/>
        <end position="575"/>
    </location>
</feature>
<dbReference type="Pfam" id="PF07969">
    <property type="entry name" value="Amidohydro_3"/>
    <property type="match status" value="1"/>
</dbReference>
<evidence type="ECO:0000313" key="3">
    <source>
        <dbReference type="Proteomes" id="UP000663852"/>
    </source>
</evidence>